<dbReference type="EMBL" id="KV876230">
    <property type="protein sequence ID" value="RZR74398.1"/>
    <property type="molecule type" value="Genomic_DNA"/>
</dbReference>
<reference evidence="1" key="1">
    <citation type="journal article" date="2018" name="Data Brief">
        <title>Genome sequence data from 17 accessions of Ensete ventricosum, a staple food crop for millions in Ethiopia.</title>
        <authorList>
            <person name="Yemataw Z."/>
            <person name="Muzemil S."/>
            <person name="Ambachew D."/>
            <person name="Tripathi L."/>
            <person name="Tesfaye K."/>
            <person name="Chala A."/>
            <person name="Farbos A."/>
            <person name="O'Neill P."/>
            <person name="Moore K."/>
            <person name="Grant M."/>
            <person name="Studholme D.J."/>
        </authorList>
    </citation>
    <scope>NUCLEOTIDE SEQUENCE [LARGE SCALE GENOMIC DNA]</scope>
    <source>
        <tissue evidence="1">Leaf</tissue>
    </source>
</reference>
<evidence type="ECO:0000313" key="1">
    <source>
        <dbReference type="EMBL" id="RZR74398.1"/>
    </source>
</evidence>
<protein>
    <submittedName>
        <fullName evidence="1">Uncharacterized protein</fullName>
    </submittedName>
</protein>
<dbReference type="Proteomes" id="UP000290560">
    <property type="component" value="Unassembled WGS sequence"/>
</dbReference>
<proteinExistence type="predicted"/>
<organism evidence="1">
    <name type="scientific">Ensete ventricosum</name>
    <name type="common">Abyssinian banana</name>
    <name type="synonym">Musa ensete</name>
    <dbReference type="NCBI Taxonomy" id="4639"/>
    <lineage>
        <taxon>Eukaryota</taxon>
        <taxon>Viridiplantae</taxon>
        <taxon>Streptophyta</taxon>
        <taxon>Embryophyta</taxon>
        <taxon>Tracheophyta</taxon>
        <taxon>Spermatophyta</taxon>
        <taxon>Magnoliopsida</taxon>
        <taxon>Liliopsida</taxon>
        <taxon>Zingiberales</taxon>
        <taxon>Musaceae</taxon>
        <taxon>Ensete</taxon>
    </lineage>
</organism>
<name>A0A444EBB7_ENSVE</name>
<dbReference type="AlphaFoldDB" id="A0A444EBB7"/>
<gene>
    <name evidence="1" type="ORF">BHM03_00036482</name>
</gene>
<sequence length="143" mass="16170">MRRRGRPAPVYRRQAMEEPERKTNMSLLYTTPADYHPPTHLIKTNSFLAPLKWMALHTQHAAVVLPALIRSATNPTRSTNRGNNHLSNPKTRLLQMEWRPASAMPGLSSYRASVAGWRGGDEGTVRLHQDEYFGVFEDGSSVM</sequence>
<accession>A0A444EBB7</accession>